<evidence type="ECO:0000259" key="14">
    <source>
        <dbReference type="Pfam" id="PF07992"/>
    </source>
</evidence>
<comment type="function">
    <text evidence="13">Putative FAD-dependent oxidoreductase.</text>
</comment>
<dbReference type="RefSeq" id="XP_023659610.1">
    <property type="nucleotide sequence ID" value="XM_023803842.2"/>
</dbReference>
<dbReference type="GeneID" id="111839689"/>
<evidence type="ECO:0000256" key="3">
    <source>
        <dbReference type="ARBA" id="ARBA00022827"/>
    </source>
</evidence>
<dbReference type="GO" id="GO:0005739">
    <property type="term" value="C:mitochondrion"/>
    <property type="evidence" value="ECO:0007669"/>
    <property type="project" value="TreeGrafter"/>
</dbReference>
<dbReference type="AlphaFoldDB" id="A0A3B3SKQ4"/>
<comment type="cofactor">
    <cofactor evidence="5">
        <name>6-hydroxy-FAD</name>
        <dbReference type="ChEBI" id="CHEBI:60470"/>
    </cofactor>
</comment>
<keyword evidence="3" id="KW-0274">FAD</keyword>
<evidence type="ECO:0000256" key="5">
    <source>
        <dbReference type="ARBA" id="ARBA00037027"/>
    </source>
</evidence>
<evidence type="ECO:0000256" key="4">
    <source>
        <dbReference type="ARBA" id="ARBA00023002"/>
    </source>
</evidence>
<comment type="catalytic activity">
    <reaction evidence="9">
        <text>menadione + NADH + H(+) = menadiol + NAD(+)</text>
        <dbReference type="Rhea" id="RHEA:69695"/>
        <dbReference type="ChEBI" id="CHEBI:6746"/>
        <dbReference type="ChEBI" id="CHEBI:15378"/>
        <dbReference type="ChEBI" id="CHEBI:28869"/>
        <dbReference type="ChEBI" id="CHEBI:57540"/>
        <dbReference type="ChEBI" id="CHEBI:57945"/>
    </reaction>
    <physiologicalReaction direction="left-to-right" evidence="9">
        <dbReference type="Rhea" id="RHEA:69696"/>
    </physiologicalReaction>
</comment>
<evidence type="ECO:0000256" key="8">
    <source>
        <dbReference type="ARBA" id="ARBA00042318"/>
    </source>
</evidence>
<evidence type="ECO:0000256" key="7">
    <source>
        <dbReference type="ARBA" id="ARBA00041541"/>
    </source>
</evidence>
<reference evidence="15" key="2">
    <citation type="submission" date="2025-09" db="UniProtKB">
        <authorList>
            <consortium name="Ensembl"/>
        </authorList>
    </citation>
    <scope>IDENTIFICATION</scope>
</reference>
<dbReference type="Pfam" id="PF07992">
    <property type="entry name" value="Pyr_redox_2"/>
    <property type="match status" value="1"/>
</dbReference>
<keyword evidence="16" id="KW-1185">Reference proteome</keyword>
<dbReference type="FunFam" id="3.50.50.100:FF:000006">
    <property type="entry name" value="apoptosis-inducing factor 2"/>
    <property type="match status" value="1"/>
</dbReference>
<organism evidence="15 16">
    <name type="scientific">Paramormyrops kingsleyae</name>
    <dbReference type="NCBI Taxonomy" id="1676925"/>
    <lineage>
        <taxon>Eukaryota</taxon>
        <taxon>Metazoa</taxon>
        <taxon>Chordata</taxon>
        <taxon>Craniata</taxon>
        <taxon>Vertebrata</taxon>
        <taxon>Euteleostomi</taxon>
        <taxon>Actinopterygii</taxon>
        <taxon>Neopterygii</taxon>
        <taxon>Teleostei</taxon>
        <taxon>Osteoglossocephala</taxon>
        <taxon>Osteoglossomorpha</taxon>
        <taxon>Osteoglossiformes</taxon>
        <taxon>Mormyridae</taxon>
        <taxon>Paramormyrops</taxon>
    </lineage>
</organism>
<evidence type="ECO:0000256" key="10">
    <source>
        <dbReference type="ARBA" id="ARBA00049236"/>
    </source>
</evidence>
<dbReference type="SUPFAM" id="SSF51905">
    <property type="entry name" value="FAD/NAD(P)-binding domain"/>
    <property type="match status" value="1"/>
</dbReference>
<evidence type="ECO:0000256" key="13">
    <source>
        <dbReference type="ARBA" id="ARBA00057036"/>
    </source>
</evidence>
<sequence>MGGQVSIEGDVHVVVVGGGFGGIAAGQHLKSMGIPFTLIDVRDAFHHNIAALRASVQSGFAQQTFIPYSATFGSSFRQGLVKQVNTDTRVVVLDGEQEIPFTHLILCTGTDGPFPGSATAEPSYHTAIQKYEDLVKEIQAAGSVLVVGGGSTGLEMAAEVKTEYPDKKVVLIHSQMDLGDQKLLPCVRQQAKEVLLEKGVELVLGEKVLNLSDLQLNKTQKDMKILTDKGTMLTSDVVICCTGSKINTKAYRSTLGEFMTENGSLRVNEHLQLVGFSNLYVIGDCADINESKMAYHAGLHARVAVNNIVNSLTGKPLTTYQPGSMTMLMAMGHNDGVGQIYGFWLPRFLVALVKSKGLLLWKSWYEMGQKAPTV</sequence>
<comment type="catalytic activity">
    <reaction evidence="12">
        <text>menaquinone-4 + NADH + H(+) = menaquinol-4 + NAD(+)</text>
        <dbReference type="Rhea" id="RHEA:74079"/>
        <dbReference type="ChEBI" id="CHEBI:15378"/>
        <dbReference type="ChEBI" id="CHEBI:57540"/>
        <dbReference type="ChEBI" id="CHEBI:57945"/>
        <dbReference type="ChEBI" id="CHEBI:78277"/>
        <dbReference type="ChEBI" id="CHEBI:193091"/>
    </reaction>
    <physiologicalReaction direction="left-to-right" evidence="12">
        <dbReference type="Rhea" id="RHEA:74080"/>
    </physiologicalReaction>
</comment>
<evidence type="ECO:0000256" key="11">
    <source>
        <dbReference type="ARBA" id="ARBA00049275"/>
    </source>
</evidence>
<accession>A0A3B3SKQ4</accession>
<keyword evidence="4" id="KW-0560">Oxidoreductase</keyword>
<proteinExistence type="inferred from homology"/>
<dbReference type="GO" id="GO:0050660">
    <property type="term" value="F:flavin adenine dinucleotide binding"/>
    <property type="evidence" value="ECO:0007669"/>
    <property type="project" value="TreeGrafter"/>
</dbReference>
<dbReference type="GO" id="GO:0008637">
    <property type="term" value="P:apoptotic mitochondrial changes"/>
    <property type="evidence" value="ECO:0007669"/>
    <property type="project" value="TreeGrafter"/>
</dbReference>
<reference evidence="15" key="1">
    <citation type="submission" date="2025-08" db="UniProtKB">
        <authorList>
            <consortium name="Ensembl"/>
        </authorList>
    </citation>
    <scope>IDENTIFICATION</scope>
</reference>
<protein>
    <recommendedName>
        <fullName evidence="6">Ferroptosis suppressor protein 1</fullName>
    </recommendedName>
    <alternativeName>
        <fullName evidence="7">Apoptosis-inducing factor homologous mitochondrion-associated inducer of death</fullName>
    </alternativeName>
    <alternativeName>
        <fullName evidence="8">p53-responsive gene 3 protein</fullName>
    </alternativeName>
</protein>
<dbReference type="PRINTS" id="PR00411">
    <property type="entry name" value="PNDRDTASEI"/>
</dbReference>
<evidence type="ECO:0000256" key="9">
    <source>
        <dbReference type="ARBA" id="ARBA00048412"/>
    </source>
</evidence>
<dbReference type="GeneTree" id="ENSGT00390000004582"/>
<dbReference type="GO" id="GO:0043065">
    <property type="term" value="P:positive regulation of apoptotic process"/>
    <property type="evidence" value="ECO:0007669"/>
    <property type="project" value="TreeGrafter"/>
</dbReference>
<evidence type="ECO:0000256" key="1">
    <source>
        <dbReference type="ARBA" id="ARBA00006442"/>
    </source>
</evidence>
<dbReference type="InterPro" id="IPR036188">
    <property type="entry name" value="FAD/NAD-bd_sf"/>
</dbReference>
<evidence type="ECO:0000256" key="2">
    <source>
        <dbReference type="ARBA" id="ARBA00022630"/>
    </source>
</evidence>
<dbReference type="GO" id="GO:0004174">
    <property type="term" value="F:electron-transferring-flavoprotein dehydrogenase activity"/>
    <property type="evidence" value="ECO:0007669"/>
    <property type="project" value="TreeGrafter"/>
</dbReference>
<dbReference type="Ensembl" id="ENSPKIT00000012149.1">
    <property type="protein sequence ID" value="ENSPKIP00000031307.1"/>
    <property type="gene ID" value="ENSPKIG00000011840.1"/>
</dbReference>
<dbReference type="Gene3D" id="3.50.50.100">
    <property type="match status" value="1"/>
</dbReference>
<dbReference type="RefSeq" id="XP_023659620.1">
    <property type="nucleotide sequence ID" value="XM_023803852.2"/>
</dbReference>
<feature type="domain" description="FAD/NAD(P)-binding" evidence="14">
    <location>
        <begin position="12"/>
        <end position="297"/>
    </location>
</feature>
<evidence type="ECO:0000256" key="12">
    <source>
        <dbReference type="ARBA" id="ARBA00049479"/>
    </source>
</evidence>
<dbReference type="PRINTS" id="PR00368">
    <property type="entry name" value="FADPNR"/>
</dbReference>
<evidence type="ECO:0000256" key="6">
    <source>
        <dbReference type="ARBA" id="ARBA00040253"/>
    </source>
</evidence>
<dbReference type="PANTHER" id="PTHR43735:SF3">
    <property type="entry name" value="FERROPTOSIS SUPPRESSOR PROTEIN 1"/>
    <property type="match status" value="1"/>
</dbReference>
<comment type="catalytic activity">
    <reaction evidence="10">
        <text>ubiquinone-10 + NADH + H(+) = ubiquinol-10 + NAD(+)</text>
        <dbReference type="Rhea" id="RHEA:61984"/>
        <dbReference type="ChEBI" id="CHEBI:15378"/>
        <dbReference type="ChEBI" id="CHEBI:46245"/>
        <dbReference type="ChEBI" id="CHEBI:57540"/>
        <dbReference type="ChEBI" id="CHEBI:57945"/>
        <dbReference type="ChEBI" id="CHEBI:64183"/>
    </reaction>
    <physiologicalReaction direction="left-to-right" evidence="10">
        <dbReference type="Rhea" id="RHEA:61985"/>
    </physiologicalReaction>
</comment>
<dbReference type="STRING" id="1676925.ENSPKIP00000031307"/>
<evidence type="ECO:0000313" key="16">
    <source>
        <dbReference type="Proteomes" id="UP000261540"/>
    </source>
</evidence>
<name>A0A3B3SKQ4_9TELE</name>
<dbReference type="OrthoDB" id="3244603at2759"/>
<keyword evidence="2" id="KW-0285">Flavoprotein</keyword>
<comment type="catalytic activity">
    <reaction evidence="11">
        <text>phylloquinone + NADH + H(+) = phylloquinol + NAD(+)</text>
        <dbReference type="Rhea" id="RHEA:74075"/>
        <dbReference type="ChEBI" id="CHEBI:15378"/>
        <dbReference type="ChEBI" id="CHEBI:18067"/>
        <dbReference type="ChEBI" id="CHEBI:28433"/>
        <dbReference type="ChEBI" id="CHEBI:57540"/>
        <dbReference type="ChEBI" id="CHEBI:57945"/>
    </reaction>
    <physiologicalReaction direction="left-to-right" evidence="11">
        <dbReference type="Rhea" id="RHEA:74076"/>
    </physiologicalReaction>
</comment>
<dbReference type="RefSeq" id="XP_023659600.1">
    <property type="nucleotide sequence ID" value="XM_023803832.2"/>
</dbReference>
<evidence type="ECO:0000313" key="15">
    <source>
        <dbReference type="Ensembl" id="ENSPKIP00000031307.1"/>
    </source>
</evidence>
<dbReference type="Proteomes" id="UP000261540">
    <property type="component" value="Unplaced"/>
</dbReference>
<dbReference type="InterPro" id="IPR023753">
    <property type="entry name" value="FAD/NAD-binding_dom"/>
</dbReference>
<dbReference type="PANTHER" id="PTHR43735">
    <property type="entry name" value="APOPTOSIS-INDUCING FACTOR 1"/>
    <property type="match status" value="1"/>
</dbReference>
<comment type="similarity">
    <text evidence="1">Belongs to the FAD-dependent oxidoreductase family.</text>
</comment>